<dbReference type="PANTHER" id="PTHR27003">
    <property type="entry name" value="OS07G0166700 PROTEIN"/>
    <property type="match status" value="1"/>
</dbReference>
<keyword evidence="2" id="KW-0433">Leucine-rich repeat</keyword>
<proteinExistence type="predicted"/>
<dbReference type="Pfam" id="PF00069">
    <property type="entry name" value="Pkinase"/>
    <property type="match status" value="1"/>
</dbReference>
<evidence type="ECO:0000313" key="5">
    <source>
        <dbReference type="EMBL" id="KAK1413628.1"/>
    </source>
</evidence>
<evidence type="ECO:0000256" key="2">
    <source>
        <dbReference type="ARBA" id="ARBA00022614"/>
    </source>
</evidence>
<dbReference type="InterPro" id="IPR000719">
    <property type="entry name" value="Prot_kinase_dom"/>
</dbReference>
<name>A0AAD8NMI0_TARER</name>
<dbReference type="InterPro" id="IPR011009">
    <property type="entry name" value="Kinase-like_dom_sf"/>
</dbReference>
<evidence type="ECO:0000313" key="6">
    <source>
        <dbReference type="Proteomes" id="UP001229421"/>
    </source>
</evidence>
<dbReference type="Pfam" id="PF08263">
    <property type="entry name" value="LRRNT_2"/>
    <property type="match status" value="1"/>
</dbReference>
<dbReference type="GO" id="GO:0005524">
    <property type="term" value="F:ATP binding"/>
    <property type="evidence" value="ECO:0007669"/>
    <property type="project" value="InterPro"/>
</dbReference>
<evidence type="ECO:0000256" key="1">
    <source>
        <dbReference type="ARBA" id="ARBA00004370"/>
    </source>
</evidence>
<dbReference type="GO" id="GO:0009506">
    <property type="term" value="C:plasmodesma"/>
    <property type="evidence" value="ECO:0007669"/>
    <property type="project" value="TreeGrafter"/>
</dbReference>
<dbReference type="GO" id="GO:0005886">
    <property type="term" value="C:plasma membrane"/>
    <property type="evidence" value="ECO:0007669"/>
    <property type="project" value="TreeGrafter"/>
</dbReference>
<dbReference type="EMBL" id="JAUHHV010000009">
    <property type="protein sequence ID" value="KAK1413628.1"/>
    <property type="molecule type" value="Genomic_DNA"/>
</dbReference>
<sequence>MANYRLKRELQMGDDDQNMASSSYYINSLNEYMYLLEIPFHYLALATNNFADKNLLTSSSSSSAFKVYKGQLDNSVDIVASKYENGEILKEFSICHLIKHENIVPNYKYASGGDFGCIITKYEANGSLEKHLNGPTLKWMQRLYICLRIAHALKYLHYDVQDTWCIIHGNVKSSKILLDSNWEPKLRDFRSAIKAEKNSLYLIGNYNSSPHYKDPEYDNTGGLTRKSDVFAFGVVLFEVLFGREAASIQSTNDNLYFVQLARSHYEDEKLDDLIDPDLRNQMNLESLNIFVETAYCCIKEQRSERPNMNQVISKLEEAFTLQYQHENPTAEGALSSNHLKDKNENWVAKIADFGLSKLHHSNQQGCSTHVTNNIAGTNIYLDPEYKSTGRLKAMSDIYSFGVVLFEIMCGKLAYNKAYGQNGLPSKVRQCFKEGTLNKLIDHNIMEANENILIGGVDRDSLETFINIAHQCLAESQSKRPKIEDVIKELEKTLNFQITNKNNTYISLEAIKLGTQNFSSSNCIGEGKFWKLYNGVVKHANGCVNVVAKRWDTKSNQRYLQFSSELNILSRYKSESIIGLVGYCNEGNENIIVYENASNGILTTHLGDPSFTWKKRLKICVDIAKGLSFIHGRAAGGSIKHIDIKSDSILLDGDWNAKIYCFELSCKKETNEEAKNFDRSDCDSETISLDARANITWGCLRKGSDIYSLGIILIEMLCGRLAWAEGCDDHSQWLGYLASRHYDKNKNLSGMIFEGIKEQIGPNLLNKYEAIAIQCLEHDERKQPDAWQVEVVLEEILQFQLQLDDQDGFFSDWNESFAGDSPCNFTGVICSKHSTFSGTGFVESVDFSNANIAGTFPIILCKLTRLKHISFYNNSINGTLSGDISGCRNLVSLNLAQNLLTGELPATLSDLPELKFLDLTGGLVLVVMKKKRKLYMPLNVINVATQNFSQDNYIEEGRFWKFFKGEIEHANGCTPIMAKRWDKNSDQLHDILFLNELDCYFKCMEKKRRHNIIGLVGYCKEENERIIVYEYASNGRLNKYLDDPSLTWIKRLKIGIDIANGFGDICNLFTTYNGAFRSRDILLDDDWNAKISNINQYIGPEYPDFLGNMISKYSIGVILIEMLCGRLIWKEGCKYNPQPLDIALAFSHDFANETLDEMVFEGIKKQIAPELLIRYRDTILLCLRKDPDFHLYPYMIEMELKEVLEFQEDYEEWEAKLPINYKEIIPDSSGEKKKDLYNTLLKGILLPDGKVFFSIGSNIGERTELISATKFSFKNRSLHKFRSVKGSRFSKVKHEEFDKLKDVQQVFKSETKKNEFLPSNTTVKKHHVIWFSSDNNIIKRKKDKMLHKRKDVHKSSKLAIQSRFILAADFLQKQVFHIQCKIKIILYSSILCLEEHAGLSFSDAKHLQRIDIACRFS</sequence>
<dbReference type="InterPro" id="IPR013210">
    <property type="entry name" value="LRR_N_plant-typ"/>
</dbReference>
<dbReference type="Proteomes" id="UP001229421">
    <property type="component" value="Unassembled WGS sequence"/>
</dbReference>
<dbReference type="GO" id="GO:0004714">
    <property type="term" value="F:transmembrane receptor protein tyrosine kinase activity"/>
    <property type="evidence" value="ECO:0007669"/>
    <property type="project" value="InterPro"/>
</dbReference>
<keyword evidence="6" id="KW-1185">Reference proteome</keyword>
<comment type="caution">
    <text evidence="5">The sequence shown here is derived from an EMBL/GenBank/DDBJ whole genome shotgun (WGS) entry which is preliminary data.</text>
</comment>
<dbReference type="SUPFAM" id="SSF52058">
    <property type="entry name" value="L domain-like"/>
    <property type="match status" value="1"/>
</dbReference>
<dbReference type="SUPFAM" id="SSF56112">
    <property type="entry name" value="Protein kinase-like (PK-like)"/>
    <property type="match status" value="4"/>
</dbReference>
<comment type="subcellular location">
    <subcellularLocation>
        <location evidence="1">Membrane</location>
    </subcellularLocation>
</comment>
<dbReference type="Gene3D" id="3.80.10.10">
    <property type="entry name" value="Ribonuclease Inhibitor"/>
    <property type="match status" value="1"/>
</dbReference>
<evidence type="ECO:0000256" key="3">
    <source>
        <dbReference type="ARBA" id="ARBA00022737"/>
    </source>
</evidence>
<feature type="domain" description="Protein kinase" evidence="4">
    <location>
        <begin position="50"/>
        <end position="319"/>
    </location>
</feature>
<accession>A0AAD8NMI0</accession>
<dbReference type="Gene3D" id="3.30.200.20">
    <property type="entry name" value="Phosphorylase Kinase, domain 1"/>
    <property type="match status" value="3"/>
</dbReference>
<reference evidence="5" key="1">
    <citation type="journal article" date="2023" name="bioRxiv">
        <title>Improved chromosome-level genome assembly for marigold (Tagetes erecta).</title>
        <authorList>
            <person name="Jiang F."/>
            <person name="Yuan L."/>
            <person name="Wang S."/>
            <person name="Wang H."/>
            <person name="Xu D."/>
            <person name="Wang A."/>
            <person name="Fan W."/>
        </authorList>
    </citation>
    <scope>NUCLEOTIDE SEQUENCE</scope>
    <source>
        <strain evidence="5">WSJ</strain>
        <tissue evidence="5">Leaf</tissue>
    </source>
</reference>
<organism evidence="5 6">
    <name type="scientific">Tagetes erecta</name>
    <name type="common">African marigold</name>
    <dbReference type="NCBI Taxonomy" id="13708"/>
    <lineage>
        <taxon>Eukaryota</taxon>
        <taxon>Viridiplantae</taxon>
        <taxon>Streptophyta</taxon>
        <taxon>Embryophyta</taxon>
        <taxon>Tracheophyta</taxon>
        <taxon>Spermatophyta</taxon>
        <taxon>Magnoliopsida</taxon>
        <taxon>eudicotyledons</taxon>
        <taxon>Gunneridae</taxon>
        <taxon>Pentapetalae</taxon>
        <taxon>asterids</taxon>
        <taxon>campanulids</taxon>
        <taxon>Asterales</taxon>
        <taxon>Asteraceae</taxon>
        <taxon>Asteroideae</taxon>
        <taxon>Heliantheae alliance</taxon>
        <taxon>Tageteae</taxon>
        <taxon>Tagetes</taxon>
    </lineage>
</organism>
<feature type="domain" description="Protein kinase" evidence="4">
    <location>
        <begin position="517"/>
        <end position="796"/>
    </location>
</feature>
<dbReference type="PANTHER" id="PTHR27003:SF471">
    <property type="entry name" value="VASCULAR ENDOTHELIAL GROWTH FACTOR RECEPTOR 2 (VEGFR2)-RELATED"/>
    <property type="match status" value="1"/>
</dbReference>
<dbReference type="InterPro" id="IPR032675">
    <property type="entry name" value="LRR_dom_sf"/>
</dbReference>
<dbReference type="InterPro" id="IPR045272">
    <property type="entry name" value="ANXUR1/2-like"/>
</dbReference>
<dbReference type="PROSITE" id="PS50011">
    <property type="entry name" value="PROTEIN_KINASE_DOM"/>
    <property type="match status" value="2"/>
</dbReference>
<dbReference type="InterPro" id="IPR001245">
    <property type="entry name" value="Ser-Thr/Tyr_kinase_cat_dom"/>
</dbReference>
<evidence type="ECO:0000259" key="4">
    <source>
        <dbReference type="PROSITE" id="PS50011"/>
    </source>
</evidence>
<keyword evidence="3" id="KW-0677">Repeat</keyword>
<protein>
    <recommendedName>
        <fullName evidence="4">Protein kinase domain-containing protein</fullName>
    </recommendedName>
</protein>
<dbReference type="Pfam" id="PF07714">
    <property type="entry name" value="PK_Tyr_Ser-Thr"/>
    <property type="match status" value="3"/>
</dbReference>
<dbReference type="Gene3D" id="1.10.510.10">
    <property type="entry name" value="Transferase(Phosphotransferase) domain 1"/>
    <property type="match status" value="4"/>
</dbReference>
<gene>
    <name evidence="5" type="ORF">QVD17_35404</name>
</gene>